<accession>A0ABX0QRX4</accession>
<organism evidence="1 2">
    <name type="scientific">Fibrivirga algicola</name>
    <dbReference type="NCBI Taxonomy" id="2950420"/>
    <lineage>
        <taxon>Bacteria</taxon>
        <taxon>Pseudomonadati</taxon>
        <taxon>Bacteroidota</taxon>
        <taxon>Cytophagia</taxon>
        <taxon>Cytophagales</taxon>
        <taxon>Spirosomataceae</taxon>
        <taxon>Fibrivirga</taxon>
    </lineage>
</organism>
<sequence length="118" mass="13862">MDKKQWQVLYQELSSIHSDLRTSHYGMSSGSPKARKASSQQADFLIEKADRLLFLEENSQALYLLLSKGHTVERTEDAADRLERFMRKFKIPRDLYVDMKEYLEIIKTKIDSFDSKPE</sequence>
<evidence type="ECO:0000313" key="1">
    <source>
        <dbReference type="EMBL" id="NID13513.1"/>
    </source>
</evidence>
<protein>
    <submittedName>
        <fullName evidence="1">Uncharacterized protein</fullName>
    </submittedName>
</protein>
<reference evidence="2" key="2">
    <citation type="submission" date="2023-07" db="EMBL/GenBank/DDBJ databases">
        <authorList>
            <person name="Jung D.-H."/>
        </authorList>
    </citation>
    <scope>NUCLEOTIDE SEQUENCE [LARGE SCALE GENOMIC DNA]</scope>
    <source>
        <strain evidence="2">JA-25</strain>
    </source>
</reference>
<dbReference type="RefSeq" id="WP_166694033.1">
    <property type="nucleotide sequence ID" value="NZ_WAEL01000012.1"/>
</dbReference>
<reference evidence="2" key="1">
    <citation type="submission" date="2019-09" db="EMBL/GenBank/DDBJ databases">
        <authorList>
            <person name="Jung D.-H."/>
        </authorList>
    </citation>
    <scope>NUCLEOTIDE SEQUENCE [LARGE SCALE GENOMIC DNA]</scope>
    <source>
        <strain evidence="2">JA-25</strain>
    </source>
</reference>
<gene>
    <name evidence="1" type="ORF">F7231_25325</name>
</gene>
<comment type="caution">
    <text evidence="1">The sequence shown here is derived from an EMBL/GenBank/DDBJ whole genome shotgun (WGS) entry which is preliminary data.</text>
</comment>
<name>A0ABX0QRX4_9BACT</name>
<dbReference type="Proteomes" id="UP000606008">
    <property type="component" value="Unassembled WGS sequence"/>
</dbReference>
<dbReference type="EMBL" id="WAEL01000012">
    <property type="protein sequence ID" value="NID13513.1"/>
    <property type="molecule type" value="Genomic_DNA"/>
</dbReference>
<evidence type="ECO:0000313" key="2">
    <source>
        <dbReference type="Proteomes" id="UP000606008"/>
    </source>
</evidence>
<keyword evidence="2" id="KW-1185">Reference proteome</keyword>
<proteinExistence type="predicted"/>